<reference evidence="2 3" key="1">
    <citation type="journal article" date="2018" name="Genome Biol. Evol.">
        <title>Multiple Roots of Fruiting Body Formation in Amoebozoa.</title>
        <authorList>
            <person name="Hillmann F."/>
            <person name="Forbes G."/>
            <person name="Novohradska S."/>
            <person name="Ferling I."/>
            <person name="Riege K."/>
            <person name="Groth M."/>
            <person name="Westermann M."/>
            <person name="Marz M."/>
            <person name="Spaller T."/>
            <person name="Winckler T."/>
            <person name="Schaap P."/>
            <person name="Glockner G."/>
        </authorList>
    </citation>
    <scope>NUCLEOTIDE SEQUENCE [LARGE SCALE GENOMIC DNA]</scope>
    <source>
        <strain evidence="2 3">Jena</strain>
    </source>
</reference>
<keyword evidence="3" id="KW-1185">Reference proteome</keyword>
<name>A0A2P6MML3_9EUKA</name>
<proteinExistence type="predicted"/>
<gene>
    <name evidence="2" type="ORF">PROFUN_17025</name>
</gene>
<protein>
    <submittedName>
        <fullName evidence="2">Uncharacterized protein</fullName>
    </submittedName>
</protein>
<evidence type="ECO:0000313" key="3">
    <source>
        <dbReference type="Proteomes" id="UP000241769"/>
    </source>
</evidence>
<comment type="caution">
    <text evidence="2">The sequence shown here is derived from an EMBL/GenBank/DDBJ whole genome shotgun (WGS) entry which is preliminary data.</text>
</comment>
<organism evidence="2 3">
    <name type="scientific">Planoprotostelium fungivorum</name>
    <dbReference type="NCBI Taxonomy" id="1890364"/>
    <lineage>
        <taxon>Eukaryota</taxon>
        <taxon>Amoebozoa</taxon>
        <taxon>Evosea</taxon>
        <taxon>Variosea</taxon>
        <taxon>Cavosteliida</taxon>
        <taxon>Cavosteliaceae</taxon>
        <taxon>Planoprotostelium</taxon>
    </lineage>
</organism>
<evidence type="ECO:0000256" key="1">
    <source>
        <dbReference type="SAM" id="MobiDB-lite"/>
    </source>
</evidence>
<dbReference type="EMBL" id="MDYQ01000738">
    <property type="protein sequence ID" value="PRP72940.1"/>
    <property type="molecule type" value="Genomic_DNA"/>
</dbReference>
<sequence>MEDEDIPKKEKKGLFYPGDRERGYWKTGPVNRHTQTLKRKRRENFEEEEEGKYGKH</sequence>
<accession>A0A2P6MML3</accession>
<dbReference type="AlphaFoldDB" id="A0A2P6MML3"/>
<feature type="region of interest" description="Disordered" evidence="1">
    <location>
        <begin position="25"/>
        <end position="56"/>
    </location>
</feature>
<evidence type="ECO:0000313" key="2">
    <source>
        <dbReference type="EMBL" id="PRP72940.1"/>
    </source>
</evidence>
<dbReference type="Proteomes" id="UP000241769">
    <property type="component" value="Unassembled WGS sequence"/>
</dbReference>
<dbReference type="InParanoid" id="A0A2P6MML3"/>